<sequence length="99" mass="10130">MAAGVPGGRVSASSCQTSCYVPVSCQPTVSVPVSCRPAMSVSCKPAVYVVPSCQSSVCVPVSFKPLVFMASSSQSSGGCQPSRPTLLYRPISCSTPSCF</sequence>
<proteinExistence type="predicted"/>
<dbReference type="GeneID" id="111140414"/>
<evidence type="ECO:0000313" key="1">
    <source>
        <dbReference type="Proteomes" id="UP000248482"/>
    </source>
</evidence>
<dbReference type="AlphaFoldDB" id="A0A2Y9IIC4"/>
<accession>A0A2Y9IIC4</accession>
<name>A0A2Y9IIC4_ENHLU</name>
<dbReference type="Proteomes" id="UP000248482">
    <property type="component" value="Unplaced"/>
</dbReference>
<reference evidence="2" key="1">
    <citation type="submission" date="2025-08" db="UniProtKB">
        <authorList>
            <consortium name="RefSeq"/>
        </authorList>
    </citation>
    <scope>IDENTIFICATION</scope>
    <source>
        <tissue evidence="2">Blood</tissue>
    </source>
</reference>
<keyword evidence="1" id="KW-1185">Reference proteome</keyword>
<gene>
    <name evidence="2" type="primary">LOC111140414</name>
</gene>
<dbReference type="STRING" id="391180.A0A2Y9IIC4"/>
<dbReference type="KEGG" id="elk:111140414"/>
<evidence type="ECO:0000313" key="2">
    <source>
        <dbReference type="RefSeq" id="XP_022348383.1"/>
    </source>
</evidence>
<dbReference type="RefSeq" id="XP_022348383.1">
    <property type="nucleotide sequence ID" value="XM_022492675.1"/>
</dbReference>
<protein>
    <submittedName>
        <fullName evidence="2">Keratin-associated protein 12-2-like</fullName>
    </submittedName>
</protein>
<organism evidence="1 2">
    <name type="scientific">Enhydra lutris kenyoni</name>
    <name type="common">northern sea otter</name>
    <dbReference type="NCBI Taxonomy" id="391180"/>
    <lineage>
        <taxon>Eukaryota</taxon>
        <taxon>Metazoa</taxon>
        <taxon>Chordata</taxon>
        <taxon>Craniata</taxon>
        <taxon>Vertebrata</taxon>
        <taxon>Euteleostomi</taxon>
        <taxon>Mammalia</taxon>
        <taxon>Eutheria</taxon>
        <taxon>Laurasiatheria</taxon>
        <taxon>Carnivora</taxon>
        <taxon>Caniformia</taxon>
        <taxon>Musteloidea</taxon>
        <taxon>Mustelidae</taxon>
        <taxon>Lutrinae</taxon>
        <taxon>Enhydra</taxon>
    </lineage>
</organism>
<dbReference type="OrthoDB" id="9633948at2759"/>